<evidence type="ECO:0000313" key="2">
    <source>
        <dbReference type="Proteomes" id="UP001163603"/>
    </source>
</evidence>
<accession>A0ACC0X375</accession>
<organism evidence="1 2">
    <name type="scientific">Pistacia integerrima</name>
    <dbReference type="NCBI Taxonomy" id="434235"/>
    <lineage>
        <taxon>Eukaryota</taxon>
        <taxon>Viridiplantae</taxon>
        <taxon>Streptophyta</taxon>
        <taxon>Embryophyta</taxon>
        <taxon>Tracheophyta</taxon>
        <taxon>Spermatophyta</taxon>
        <taxon>Magnoliopsida</taxon>
        <taxon>eudicotyledons</taxon>
        <taxon>Gunneridae</taxon>
        <taxon>Pentapetalae</taxon>
        <taxon>rosids</taxon>
        <taxon>malvids</taxon>
        <taxon>Sapindales</taxon>
        <taxon>Anacardiaceae</taxon>
        <taxon>Pistacia</taxon>
    </lineage>
</organism>
<evidence type="ECO:0000313" key="1">
    <source>
        <dbReference type="EMBL" id="KAJ0008112.1"/>
    </source>
</evidence>
<proteinExistence type="predicted"/>
<name>A0ACC0X375_9ROSI</name>
<dbReference type="Proteomes" id="UP001163603">
    <property type="component" value="Chromosome 15"/>
</dbReference>
<dbReference type="EMBL" id="CM047750">
    <property type="protein sequence ID" value="KAJ0008112.1"/>
    <property type="molecule type" value="Genomic_DNA"/>
</dbReference>
<gene>
    <name evidence="1" type="ORF">Pint_29656</name>
</gene>
<reference evidence="2" key="1">
    <citation type="journal article" date="2023" name="G3 (Bethesda)">
        <title>Genome assembly and association tests identify interacting loci associated with vigor, precocity, and sex in interspecific pistachio rootstocks.</title>
        <authorList>
            <person name="Palmer W."/>
            <person name="Jacygrad E."/>
            <person name="Sagayaradj S."/>
            <person name="Cavanaugh K."/>
            <person name="Han R."/>
            <person name="Bertier L."/>
            <person name="Beede B."/>
            <person name="Kafkas S."/>
            <person name="Golino D."/>
            <person name="Preece J."/>
            <person name="Michelmore R."/>
        </authorList>
    </citation>
    <scope>NUCLEOTIDE SEQUENCE [LARGE SCALE GENOMIC DNA]</scope>
</reference>
<comment type="caution">
    <text evidence="1">The sequence shown here is derived from an EMBL/GenBank/DDBJ whole genome shotgun (WGS) entry which is preliminary data.</text>
</comment>
<protein>
    <submittedName>
        <fullName evidence="1">Uncharacterized protein</fullName>
    </submittedName>
</protein>
<keyword evidence="2" id="KW-1185">Reference proteome</keyword>
<sequence>MDQRLFAAIARNDLPSFIRLFQEDEAILEQTTKSLSTALHFAAKYGHIKLVKEIIGLRPEMTAAENKNLETPLHDACRQGNADVLSFKFKFCLCTDTNQTNGADIVAQLLKMCPNLAQKIDKNGYSPLHYACSKGRVAITKMLLWFDSDLALQFDNHGYTPLHLVAMNGDVAIFKEFMAAARASFQRLTKNESETVFHLAVRFNHSDALKYLTKVFSSTYLLHRADRFGNTILHLAIAQGNYNLAAYILPKMKMKINSRNYEGHTALDILSQAGSASGIEHLKDQIMKAGGKMGIELPQSLIPEIPTDALENEPGRSLAHIYDIQMQEHNKAVQNQDRETPKVQGSDLSEPESSSKRSTQTITPEQKRQSKEHRRELIQMYKRHHHKHHDAYREALQNARNTITLVSILIATVTFTAGISPPGGVYQEGPLKGKSTVGRTTAFKVFAISNNIALFTSLCIVIVLVSVIPFRRKSLMKLLVVAHKVMWVAVAFMATAYVAATWVIMPHGQGNKWTLEVLVSICSGTVGSVFVCLGVMLVRHWLGKLKWRKHKGKEKSKEKGKEQSKEKEKEKDEETGITADINEDENKSLSSNSDVFSYISSGYGFHPY</sequence>